<evidence type="ECO:0000256" key="1">
    <source>
        <dbReference type="SAM" id="MobiDB-lite"/>
    </source>
</evidence>
<proteinExistence type="predicted"/>
<dbReference type="RefSeq" id="WP_193903991.1">
    <property type="nucleotide sequence ID" value="NZ_CP063451.1"/>
</dbReference>
<evidence type="ECO:0000313" key="2">
    <source>
        <dbReference type="EMBL" id="QOW01445.1"/>
    </source>
</evidence>
<dbReference type="AlphaFoldDB" id="A0A7M2XUA4"/>
<dbReference type="Proteomes" id="UP000593818">
    <property type="component" value="Plasmid pNAPH"/>
</dbReference>
<keyword evidence="3" id="KW-1185">Reference proteome</keyword>
<organism evidence="2 3">
    <name type="scientific">Rhodococcus pyridinivorans</name>
    <dbReference type="NCBI Taxonomy" id="103816"/>
    <lineage>
        <taxon>Bacteria</taxon>
        <taxon>Bacillati</taxon>
        <taxon>Actinomycetota</taxon>
        <taxon>Actinomycetes</taxon>
        <taxon>Mycobacteriales</taxon>
        <taxon>Nocardiaceae</taxon>
        <taxon>Rhodococcus</taxon>
    </lineage>
</organism>
<evidence type="ECO:0000313" key="3">
    <source>
        <dbReference type="Proteomes" id="UP000593818"/>
    </source>
</evidence>
<protein>
    <submittedName>
        <fullName evidence="2">Uncharacterized protein</fullName>
    </submittedName>
</protein>
<dbReference type="EMBL" id="CP063451">
    <property type="protein sequence ID" value="QOW01445.1"/>
    <property type="molecule type" value="Genomic_DNA"/>
</dbReference>
<geneLocation type="plasmid" evidence="2 3">
    <name>pNAPH</name>
</geneLocation>
<gene>
    <name evidence="2" type="ORF">INP59_24895</name>
</gene>
<reference evidence="2 3" key="1">
    <citation type="submission" date="2020-10" db="EMBL/GenBank/DDBJ databases">
        <title>Whole genome sequence of oil-degrading bacteria Rhodococcus pyridinivorans strain 5Ap.</title>
        <authorList>
            <person name="Akhremchuk A.E."/>
            <person name="Valentovich L.N."/>
            <person name="Charniauskaya M.I."/>
            <person name="Bukliarevich H.A."/>
            <person name="Titok M.A."/>
        </authorList>
    </citation>
    <scope>NUCLEOTIDE SEQUENCE [LARGE SCALE GENOMIC DNA]</scope>
    <source>
        <strain evidence="2 3">5Ap</strain>
        <plasmid evidence="2 3">pNAPH</plasmid>
    </source>
</reference>
<sequence>MITSMLIAGAPFRSVLRQVDYRAIDDARMMMSRVIKPAYSYRQFLPFADGIPGFHQLVDSHLRHMFDIAFEHVREKGRWLSSLLDQPVQVHGLEQFLESFRDRAAAALEEAYVRLCALLIRRNRRGGAPPGSRITRQPHRTRGPDPRRSNLVFIHRPAVTVRS</sequence>
<feature type="region of interest" description="Disordered" evidence="1">
    <location>
        <begin position="126"/>
        <end position="149"/>
    </location>
</feature>
<name>A0A7M2XUA4_9NOCA</name>
<accession>A0A7M2XUA4</accession>
<keyword evidence="2" id="KW-0614">Plasmid</keyword>
<dbReference type="GeneID" id="86868911"/>